<dbReference type="Gene3D" id="3.30.1390.40">
    <property type="entry name" value="Ribosomal protein L30p/L7e"/>
    <property type="match status" value="1"/>
</dbReference>
<dbReference type="InterPro" id="IPR012341">
    <property type="entry name" value="6hp_glycosidase-like_sf"/>
</dbReference>
<evidence type="ECO:0000259" key="1">
    <source>
        <dbReference type="Pfam" id="PF21152"/>
    </source>
</evidence>
<dbReference type="InterPro" id="IPR008928">
    <property type="entry name" value="6-hairpin_glycosidase_sf"/>
</dbReference>
<dbReference type="SUPFAM" id="SSF48208">
    <property type="entry name" value="Six-hairpin glycosidases"/>
    <property type="match status" value="1"/>
</dbReference>
<dbReference type="InterPro" id="IPR001661">
    <property type="entry name" value="Glyco_hydro_37"/>
</dbReference>
<dbReference type="PANTHER" id="PTHR23403">
    <property type="entry name" value="TREHALASE"/>
    <property type="match status" value="1"/>
</dbReference>
<feature type="domain" description="Mannosylglycerate hydrolase MGH1-like glycoside hydrolase" evidence="2">
    <location>
        <begin position="368"/>
        <end position="822"/>
    </location>
</feature>
<dbReference type="RefSeq" id="WP_309481813.1">
    <property type="nucleotide sequence ID" value="NZ_CP133720.1"/>
</dbReference>
<dbReference type="GO" id="GO:0004558">
    <property type="term" value="F:alpha-1,4-glucosidase activity"/>
    <property type="evidence" value="ECO:0007669"/>
    <property type="project" value="UniProtKB-EC"/>
</dbReference>
<organism evidence="3 4">
    <name type="scientific">Undibacterium cyanobacteriorum</name>
    <dbReference type="NCBI Taxonomy" id="3073561"/>
    <lineage>
        <taxon>Bacteria</taxon>
        <taxon>Pseudomonadati</taxon>
        <taxon>Pseudomonadota</taxon>
        <taxon>Betaproteobacteria</taxon>
        <taxon>Burkholderiales</taxon>
        <taxon>Oxalobacteraceae</taxon>
        <taxon>Undibacterium</taxon>
    </lineage>
</organism>
<dbReference type="Pfam" id="PF21152">
    <property type="entry name" value="YgjK_N"/>
    <property type="match status" value="1"/>
</dbReference>
<dbReference type="Gene3D" id="2.70.98.50">
    <property type="entry name" value="putative glycoside hydrolase family protein from bacillus halodurans"/>
    <property type="match status" value="1"/>
</dbReference>
<dbReference type="Proteomes" id="UP001181355">
    <property type="component" value="Chromosome"/>
</dbReference>
<gene>
    <name evidence="3" type="primary">ygjK</name>
    <name evidence="3" type="ORF">RF679_16970</name>
</gene>
<dbReference type="Pfam" id="PF22422">
    <property type="entry name" value="MGH1-like_GH"/>
    <property type="match status" value="1"/>
</dbReference>
<dbReference type="EC" id="3.2.1.20" evidence="3"/>
<dbReference type="NCBIfam" id="NF007525">
    <property type="entry name" value="PRK10137.1"/>
    <property type="match status" value="1"/>
</dbReference>
<reference evidence="3" key="1">
    <citation type="submission" date="2023-09" db="EMBL/GenBank/DDBJ databases">
        <title>Undibacterium sp. 20NA77.5 isolated from freshwater.</title>
        <authorList>
            <person name="Le V."/>
            <person name="Ko S.-R."/>
            <person name="Ahn C.-Y."/>
            <person name="Oh H.-M."/>
        </authorList>
    </citation>
    <scope>NUCLEOTIDE SEQUENCE</scope>
    <source>
        <strain evidence="3">20NA77.5</strain>
    </source>
</reference>
<dbReference type="InterPro" id="IPR048450">
    <property type="entry name" value="YgjK_N"/>
</dbReference>
<proteinExistence type="predicted"/>
<dbReference type="InterPro" id="IPR054491">
    <property type="entry name" value="MGH1-like_GH"/>
</dbReference>
<name>A0ABY9RJ61_9BURK</name>
<feature type="domain" description="Glucosidase YgjK N-terminal" evidence="1">
    <location>
        <begin position="51"/>
        <end position="321"/>
    </location>
</feature>
<keyword evidence="3" id="KW-0326">Glycosidase</keyword>
<sequence length="840" mass="95845">MFSALTKLIHRYATQLRRQIPLARSTYFLLLIIGHASAQAPSEEIGRQTIERRGTPMAMQDFDPYANQRFNPWFDRGSWHGFLLPESVEDRGGFNGPMIVAEEYGVFLARAFDVIDVFDVTQQRMLTKADAQWQIRAEGGSLHQNLRWPDLSLGLELRFVSSHTALIQIRVHNHTQNRRTIQLRWHGSLLDQWQTQDSAKAEKKVQIARFDAKFPHWSRTLRADAYALYVDLGRVRAPSELMISGSGSYWITRQLPSQTHIQGLSYTSTSDDIQVPPDGDFTTYTAHHYALDQQDRQQAESSVKSSMAHVQNQWRAAEQSWHARSQSARSALQKKAMETLVNNWRRPAGALRFDGVVPSTTSRWFNCMWAWDSFKQAYALSDFDPNLAKQQMRLMLSVQISAQDPIRPQDAGMIIDDVCYNQDPIRGGDGYNWNERNTKPPLASWASWKIYQTTRDRAWLKEVYPKLKAFHQWWYTHRDTNKNGLVEFGATRHPEHNDENGALKFFIKSDAPSWNQRCEKSASLGLVCYSIELYRQAQKEGLAPIAPAQEATGYESGMDNAARFGFIEDNQLADYAKLHHGGDLKAARQDWQVDFFENRATSSHGNDGIHGKQGELLGYSMNQESVDLNAFLYADKLYLAKMAQVLGLQSDARQWRQQARSLKQKINQCFFDASTGYFYDRKILSQQADATACGGGLLLTQRGRGSEAFAVLWAGAATPQHARRTMQHWLAPQEFASYLAFPTAALSNPAFHPTSYWRGRVWLDQVYFALKGMQHYGEGNAARRIAQQVIDRAVGVTQIAPFRENYHPLTGEGQGPANFSWTAAHFWMIERELLQHLESN</sequence>
<dbReference type="Gene3D" id="1.50.10.10">
    <property type="match status" value="1"/>
</dbReference>
<evidence type="ECO:0000259" key="2">
    <source>
        <dbReference type="Pfam" id="PF22422"/>
    </source>
</evidence>
<dbReference type="EMBL" id="CP133720">
    <property type="protein sequence ID" value="WMW80320.1"/>
    <property type="molecule type" value="Genomic_DNA"/>
</dbReference>
<protein>
    <submittedName>
        <fullName evidence="3">Alpha-glucosidase</fullName>
        <ecNumber evidence="3">3.2.1.20</ecNumber>
    </submittedName>
</protein>
<evidence type="ECO:0000313" key="3">
    <source>
        <dbReference type="EMBL" id="WMW80320.1"/>
    </source>
</evidence>
<evidence type="ECO:0000313" key="4">
    <source>
        <dbReference type="Proteomes" id="UP001181355"/>
    </source>
</evidence>
<keyword evidence="4" id="KW-1185">Reference proteome</keyword>
<dbReference type="PANTHER" id="PTHR23403:SF1">
    <property type="entry name" value="TREHALASE"/>
    <property type="match status" value="1"/>
</dbReference>
<keyword evidence="3" id="KW-0378">Hydrolase</keyword>
<accession>A0ABY9RJ61</accession>